<dbReference type="InterPro" id="IPR029063">
    <property type="entry name" value="SAM-dependent_MTases_sf"/>
</dbReference>
<dbReference type="CDD" id="cd02440">
    <property type="entry name" value="AdoMet_MTases"/>
    <property type="match status" value="1"/>
</dbReference>
<keyword evidence="6" id="KW-0808">Transferase</keyword>
<dbReference type="GO" id="GO:0005737">
    <property type="term" value="C:cytoplasm"/>
    <property type="evidence" value="ECO:0007669"/>
    <property type="project" value="UniProtKB-SubCell"/>
</dbReference>
<evidence type="ECO:0000313" key="8">
    <source>
        <dbReference type="EMBL" id="SVB64552.1"/>
    </source>
</evidence>
<dbReference type="GO" id="GO:0004719">
    <property type="term" value="F:protein-L-isoaspartate (D-aspartate) O-methyltransferase activity"/>
    <property type="evidence" value="ECO:0007669"/>
    <property type="project" value="UniProtKB-EC"/>
</dbReference>
<dbReference type="NCBIfam" id="NF001453">
    <property type="entry name" value="PRK00312.1"/>
    <property type="match status" value="1"/>
</dbReference>
<keyword evidence="5" id="KW-0489">Methyltransferase</keyword>
<dbReference type="GO" id="GO:0032259">
    <property type="term" value="P:methylation"/>
    <property type="evidence" value="ECO:0007669"/>
    <property type="project" value="UniProtKB-KW"/>
</dbReference>
<name>A0A382FPK2_9ZZZZ</name>
<dbReference type="InterPro" id="IPR000682">
    <property type="entry name" value="PCMT"/>
</dbReference>
<evidence type="ECO:0000256" key="6">
    <source>
        <dbReference type="ARBA" id="ARBA00022679"/>
    </source>
</evidence>
<keyword evidence="4" id="KW-0963">Cytoplasm</keyword>
<evidence type="ECO:0000256" key="2">
    <source>
        <dbReference type="ARBA" id="ARBA00005369"/>
    </source>
</evidence>
<proteinExistence type="inferred from homology"/>
<dbReference type="NCBIfam" id="TIGR00080">
    <property type="entry name" value="pimt"/>
    <property type="match status" value="1"/>
</dbReference>
<accession>A0A382FPK2</accession>
<evidence type="ECO:0000256" key="3">
    <source>
        <dbReference type="ARBA" id="ARBA00011890"/>
    </source>
</evidence>
<evidence type="ECO:0000256" key="7">
    <source>
        <dbReference type="ARBA" id="ARBA00022691"/>
    </source>
</evidence>
<dbReference type="AlphaFoldDB" id="A0A382FPK2"/>
<dbReference type="EMBL" id="UINC01050961">
    <property type="protein sequence ID" value="SVB64552.1"/>
    <property type="molecule type" value="Genomic_DNA"/>
</dbReference>
<dbReference type="EC" id="2.1.1.77" evidence="3"/>
<dbReference type="PANTHER" id="PTHR11579">
    <property type="entry name" value="PROTEIN-L-ISOASPARTATE O-METHYLTRANSFERASE"/>
    <property type="match status" value="1"/>
</dbReference>
<dbReference type="PANTHER" id="PTHR11579:SF0">
    <property type="entry name" value="PROTEIN-L-ISOASPARTATE(D-ASPARTATE) O-METHYLTRANSFERASE"/>
    <property type="match status" value="1"/>
</dbReference>
<protein>
    <recommendedName>
        <fullName evidence="3">protein-L-isoaspartate(D-aspartate) O-methyltransferase</fullName>
        <ecNumber evidence="3">2.1.1.77</ecNumber>
    </recommendedName>
</protein>
<evidence type="ECO:0000256" key="1">
    <source>
        <dbReference type="ARBA" id="ARBA00004496"/>
    </source>
</evidence>
<organism evidence="8">
    <name type="scientific">marine metagenome</name>
    <dbReference type="NCBI Taxonomy" id="408172"/>
    <lineage>
        <taxon>unclassified sequences</taxon>
        <taxon>metagenomes</taxon>
        <taxon>ecological metagenomes</taxon>
    </lineage>
</organism>
<comment type="similarity">
    <text evidence="2">Belongs to the methyltransferase superfamily. L-isoaspartyl/D-aspartyl protein methyltransferase family.</text>
</comment>
<reference evidence="8" key="1">
    <citation type="submission" date="2018-05" db="EMBL/GenBank/DDBJ databases">
        <authorList>
            <person name="Lanie J.A."/>
            <person name="Ng W.-L."/>
            <person name="Kazmierczak K.M."/>
            <person name="Andrzejewski T.M."/>
            <person name="Davidsen T.M."/>
            <person name="Wayne K.J."/>
            <person name="Tettelin H."/>
            <person name="Glass J.I."/>
            <person name="Rusch D."/>
            <person name="Podicherti R."/>
            <person name="Tsui H.-C.T."/>
            <person name="Winkler M.E."/>
        </authorList>
    </citation>
    <scope>NUCLEOTIDE SEQUENCE</scope>
</reference>
<keyword evidence="7" id="KW-0949">S-adenosyl-L-methionine</keyword>
<dbReference type="Pfam" id="PF01135">
    <property type="entry name" value="PCMT"/>
    <property type="match status" value="1"/>
</dbReference>
<sequence>MVDELKQKKFTNRNILNCIKKIPRELFVKKEFSNHCYENIPLPVDCNQTISQPFVVAFMIHCLELKKNDRVLEIGTGTGYQTVILANLCKHVYTIEKFQELLSQAKINHKKLKLKNINYMLGNGANGWNKPVLFDAIIVSASVEKISSKLLENLKDKGRLIFPKKYPFGKQKLLLLKKVSNSKYTSQKLFDVEFVPLL</sequence>
<evidence type="ECO:0000256" key="4">
    <source>
        <dbReference type="ARBA" id="ARBA00022490"/>
    </source>
</evidence>
<gene>
    <name evidence="8" type="ORF">METZ01_LOCUS217406</name>
</gene>
<dbReference type="Gene3D" id="3.40.50.150">
    <property type="entry name" value="Vaccinia Virus protein VP39"/>
    <property type="match status" value="1"/>
</dbReference>
<evidence type="ECO:0000256" key="5">
    <source>
        <dbReference type="ARBA" id="ARBA00022603"/>
    </source>
</evidence>
<comment type="subcellular location">
    <subcellularLocation>
        <location evidence="1">Cytoplasm</location>
    </subcellularLocation>
</comment>
<dbReference type="SUPFAM" id="SSF53335">
    <property type="entry name" value="S-adenosyl-L-methionine-dependent methyltransferases"/>
    <property type="match status" value="1"/>
</dbReference>